<dbReference type="SUPFAM" id="SSF50978">
    <property type="entry name" value="WD40 repeat-like"/>
    <property type="match status" value="1"/>
</dbReference>
<dbReference type="PANTHER" id="PTHR14205:SF15">
    <property type="entry name" value="EARP AND GARP COMPLEX-INTERACTING PROTEIN 1"/>
    <property type="match status" value="1"/>
</dbReference>
<feature type="non-terminal residue" evidence="6">
    <location>
        <position position="1"/>
    </location>
</feature>
<dbReference type="Gene3D" id="2.130.10.10">
    <property type="entry name" value="YVTN repeat-like/Quinoprotein amine dehydrogenase"/>
    <property type="match status" value="1"/>
</dbReference>
<dbReference type="AlphaFoldDB" id="A0A8J9SY59"/>
<dbReference type="PANTHER" id="PTHR14205">
    <property type="entry name" value="WD-REPEAT PROTEIN"/>
    <property type="match status" value="1"/>
</dbReference>
<organism evidence="6">
    <name type="scientific">Phaeodactylum tricornutum</name>
    <name type="common">Diatom</name>
    <dbReference type="NCBI Taxonomy" id="2850"/>
    <lineage>
        <taxon>Eukaryota</taxon>
        <taxon>Sar</taxon>
        <taxon>Stramenopiles</taxon>
        <taxon>Ochrophyta</taxon>
        <taxon>Bacillariophyta</taxon>
        <taxon>Bacillariophyceae</taxon>
        <taxon>Bacillariophycidae</taxon>
        <taxon>Naviculales</taxon>
        <taxon>Phaeodactylaceae</taxon>
        <taxon>Phaeodactylum</taxon>
    </lineage>
</organism>
<accession>A0A8J9SY59</accession>
<dbReference type="InterPro" id="IPR001680">
    <property type="entry name" value="WD40_rpt"/>
</dbReference>
<sequence>WDPHGNGDALAVSRAGEVHILDWRTDTSVPNGNVESFLAHRLGLCDMDYNPNKPYVLATAGRDGLLKFWDLRAAKHPLLVSRGGHSHWVSQIKYNPFHDQLVLTTGTDSISNLWRISTISSAPLLTMHDDDDKLSETSAANVRVSRHEHSEAVYGASWGAADAWIYACVGYDGKFVLNHVPSKEKYKILL</sequence>
<reference evidence="6" key="1">
    <citation type="submission" date="2022-02" db="EMBL/GenBank/DDBJ databases">
        <authorList>
            <person name="Giguere J D."/>
        </authorList>
    </citation>
    <scope>NUCLEOTIDE SEQUENCE</scope>
    <source>
        <strain evidence="6">CCAP 1055/1</strain>
    </source>
</reference>
<dbReference type="PROSITE" id="PS50294">
    <property type="entry name" value="WD_REPEATS_REGION"/>
    <property type="match status" value="1"/>
</dbReference>
<gene>
    <name evidence="6" type="ORF">PTTT1_LOCUS3676</name>
</gene>
<evidence type="ECO:0000256" key="4">
    <source>
        <dbReference type="PROSITE-ProRule" id="PRU00221"/>
    </source>
</evidence>
<proteinExistence type="inferred from homology"/>
<feature type="repeat" description="WD" evidence="4">
    <location>
        <begin position="37"/>
        <end position="79"/>
    </location>
</feature>
<dbReference type="PROSITE" id="PS00678">
    <property type="entry name" value="WD_REPEATS_1"/>
    <property type="match status" value="1"/>
</dbReference>
<dbReference type="EMBL" id="OU594942">
    <property type="protein sequence ID" value="CAG9277392.1"/>
    <property type="molecule type" value="Genomic_DNA"/>
</dbReference>
<dbReference type="SMART" id="SM00320">
    <property type="entry name" value="WD40"/>
    <property type="match status" value="2"/>
</dbReference>
<dbReference type="Pfam" id="PF23609">
    <property type="entry name" value="Beta-prop_EIPR1"/>
    <property type="match status" value="1"/>
</dbReference>
<dbReference type="InterPro" id="IPR036322">
    <property type="entry name" value="WD40_repeat_dom_sf"/>
</dbReference>
<evidence type="ECO:0000256" key="2">
    <source>
        <dbReference type="ARBA" id="ARBA00022574"/>
    </source>
</evidence>
<keyword evidence="2 4" id="KW-0853">WD repeat</keyword>
<evidence type="ECO:0000256" key="3">
    <source>
        <dbReference type="ARBA" id="ARBA00022737"/>
    </source>
</evidence>
<dbReference type="InterPro" id="IPR015943">
    <property type="entry name" value="WD40/YVTN_repeat-like_dom_sf"/>
</dbReference>
<dbReference type="GO" id="GO:0016567">
    <property type="term" value="P:protein ubiquitination"/>
    <property type="evidence" value="ECO:0007669"/>
    <property type="project" value="TreeGrafter"/>
</dbReference>
<evidence type="ECO:0000259" key="5">
    <source>
        <dbReference type="Pfam" id="PF23609"/>
    </source>
</evidence>
<protein>
    <recommendedName>
        <fullName evidence="5">EIPR1-like beta-propeller domain-containing protein</fullName>
    </recommendedName>
</protein>
<comment type="similarity">
    <text evidence="1">Belongs to the WD repeat EIPR1 family.</text>
</comment>
<name>A0A8J9SY59_PHATR</name>
<dbReference type="Proteomes" id="UP000836788">
    <property type="component" value="Chromosome 1"/>
</dbReference>
<dbReference type="InterPro" id="IPR059104">
    <property type="entry name" value="Beta-prop_EIPR1-like"/>
</dbReference>
<evidence type="ECO:0000313" key="6">
    <source>
        <dbReference type="EMBL" id="CAG9277392.1"/>
    </source>
</evidence>
<keyword evidence="3" id="KW-0677">Repeat</keyword>
<dbReference type="PROSITE" id="PS50082">
    <property type="entry name" value="WD_REPEATS_2"/>
    <property type="match status" value="1"/>
</dbReference>
<dbReference type="InterPro" id="IPR040323">
    <property type="entry name" value="EIPR1"/>
</dbReference>
<dbReference type="InterPro" id="IPR019775">
    <property type="entry name" value="WD40_repeat_CS"/>
</dbReference>
<evidence type="ECO:0000256" key="1">
    <source>
        <dbReference type="ARBA" id="ARBA00005672"/>
    </source>
</evidence>
<feature type="domain" description="EIPR1-like beta-propeller" evidence="5">
    <location>
        <begin position="1"/>
        <end position="114"/>
    </location>
</feature>